<dbReference type="EMBL" id="JXCQ01000029">
    <property type="protein sequence ID" value="KIR21261.1"/>
    <property type="molecule type" value="Genomic_DNA"/>
</dbReference>
<dbReference type="PATRIC" id="fig|294.125.peg.3425"/>
<dbReference type="Proteomes" id="UP000032210">
    <property type="component" value="Unassembled WGS sequence"/>
</dbReference>
<accession>A0A0D0TCJ6</accession>
<dbReference type="AlphaFoldDB" id="A0A0D0TCJ6"/>
<evidence type="ECO:0000313" key="2">
    <source>
        <dbReference type="Proteomes" id="UP000032210"/>
    </source>
</evidence>
<evidence type="ECO:0000313" key="1">
    <source>
        <dbReference type="EMBL" id="KIR21261.1"/>
    </source>
</evidence>
<sequence length="190" mass="21916">MHSHAGAWERSKPLKRPYILGLRTFWSLCHIKFHFLVFLQAFVSSRGNCRVMGKNIRTPIIRGNKTEALLRVEPLHSTRCHCLSPYTDRPALHARVDGKRINALGFMDHLKRYLLTNRQCSPMPIAPVDENAFLLVIQRNQPLSPSQLIGFDSTCSQLQYRSPLHPVYYMREVLAICTKQRHAPFGYCQS</sequence>
<proteinExistence type="predicted"/>
<gene>
    <name evidence="1" type="ORF">PFLU3_33370</name>
</gene>
<protein>
    <submittedName>
        <fullName evidence="1">Uncharacterized protein</fullName>
    </submittedName>
</protein>
<organism evidence="1 2">
    <name type="scientific">Pseudomonas fluorescens</name>
    <dbReference type="NCBI Taxonomy" id="294"/>
    <lineage>
        <taxon>Bacteria</taxon>
        <taxon>Pseudomonadati</taxon>
        <taxon>Pseudomonadota</taxon>
        <taxon>Gammaproteobacteria</taxon>
        <taxon>Pseudomonadales</taxon>
        <taxon>Pseudomonadaceae</taxon>
        <taxon>Pseudomonas</taxon>
    </lineage>
</organism>
<comment type="caution">
    <text evidence="1">The sequence shown here is derived from an EMBL/GenBank/DDBJ whole genome shotgun (WGS) entry which is preliminary data.</text>
</comment>
<name>A0A0D0TCJ6_PSEFL</name>
<reference evidence="1 2" key="1">
    <citation type="submission" date="2015-01" db="EMBL/GenBank/DDBJ databases">
        <title>Genome sequence of the beneficial rhizobacterium Pseudomonas fluorescens 2-79.</title>
        <authorList>
            <person name="Thuermer A."/>
            <person name="Daniel R."/>
        </authorList>
    </citation>
    <scope>NUCLEOTIDE SEQUENCE [LARGE SCALE GENOMIC DNA]</scope>
    <source>
        <strain evidence="1 2">2-79</strain>
    </source>
</reference>